<evidence type="ECO:0000313" key="15">
    <source>
        <dbReference type="Proteomes" id="UP000051256"/>
    </source>
</evidence>
<keyword evidence="11" id="KW-0378">Hydrolase</keyword>
<dbReference type="GO" id="GO:0004523">
    <property type="term" value="F:RNA-DNA hybrid ribonuclease activity"/>
    <property type="evidence" value="ECO:0007669"/>
    <property type="project" value="UniProtKB-EC"/>
</dbReference>
<keyword evidence="9" id="KW-0479">Metal-binding</keyword>
<dbReference type="InterPro" id="IPR011320">
    <property type="entry name" value="RNase_H1_N"/>
</dbReference>
<keyword evidence="8" id="KW-0540">Nuclease</keyword>
<dbReference type="EMBL" id="AYZR01000009">
    <property type="protein sequence ID" value="KRM93279.1"/>
    <property type="molecule type" value="Genomic_DNA"/>
</dbReference>
<dbReference type="GO" id="GO:0043137">
    <property type="term" value="P:DNA replication, removal of RNA primer"/>
    <property type="evidence" value="ECO:0007669"/>
    <property type="project" value="TreeGrafter"/>
</dbReference>
<keyword evidence="15" id="KW-1185">Reference proteome</keyword>
<comment type="catalytic activity">
    <reaction evidence="1">
        <text>Endonucleolytic cleavage to 5'-phosphomonoester.</text>
        <dbReference type="EC" id="3.1.26.4"/>
    </reaction>
</comment>
<evidence type="ECO:0000256" key="11">
    <source>
        <dbReference type="ARBA" id="ARBA00022801"/>
    </source>
</evidence>
<dbReference type="SUPFAM" id="SSF53098">
    <property type="entry name" value="Ribonuclease H-like"/>
    <property type="match status" value="1"/>
</dbReference>
<dbReference type="RefSeq" id="WP_082620609.1">
    <property type="nucleotide sequence ID" value="NZ_AYZR01000009.1"/>
</dbReference>
<dbReference type="InterPro" id="IPR009027">
    <property type="entry name" value="Ribosomal_bL9/RNase_H1_N"/>
</dbReference>
<keyword evidence="10" id="KW-0255">Endonuclease</keyword>
<dbReference type="InterPro" id="IPR050092">
    <property type="entry name" value="RNase_H"/>
</dbReference>
<dbReference type="Pfam" id="PF01693">
    <property type="entry name" value="Cauli_VI"/>
    <property type="match status" value="1"/>
</dbReference>
<keyword evidence="12" id="KW-0460">Magnesium</keyword>
<dbReference type="InterPro" id="IPR037056">
    <property type="entry name" value="RNase_H1_N_sf"/>
</dbReference>
<dbReference type="Pfam" id="PF00075">
    <property type="entry name" value="RNase_H"/>
    <property type="match status" value="1"/>
</dbReference>
<proteinExistence type="inferred from homology"/>
<dbReference type="InterPro" id="IPR017067">
    <property type="entry name" value="RNase_H1_euk"/>
</dbReference>
<feature type="domain" description="RNase H type-1" evidence="13">
    <location>
        <begin position="70"/>
        <end position="228"/>
    </location>
</feature>
<name>A0A0R2CNI1_9LACO</name>
<dbReference type="Gene3D" id="3.40.970.10">
    <property type="entry name" value="Ribonuclease H1, N-terminal domain"/>
    <property type="match status" value="1"/>
</dbReference>
<dbReference type="GO" id="GO:0003676">
    <property type="term" value="F:nucleic acid binding"/>
    <property type="evidence" value="ECO:0007669"/>
    <property type="project" value="InterPro"/>
</dbReference>
<dbReference type="PIRSF" id="PIRSF036852">
    <property type="entry name" value="Ribonuclease_H1_euk"/>
    <property type="match status" value="1"/>
</dbReference>
<evidence type="ECO:0000256" key="6">
    <source>
        <dbReference type="ARBA" id="ARBA00012180"/>
    </source>
</evidence>
<comment type="caution">
    <text evidence="14">The sequence shown here is derived from an EMBL/GenBank/DDBJ whole genome shotgun (WGS) entry which is preliminary data.</text>
</comment>
<dbReference type="PANTHER" id="PTHR10642">
    <property type="entry name" value="RIBONUCLEASE H1"/>
    <property type="match status" value="1"/>
</dbReference>
<dbReference type="EC" id="3.1.26.4" evidence="6"/>
<evidence type="ECO:0000256" key="4">
    <source>
        <dbReference type="ARBA" id="ARBA00005300"/>
    </source>
</evidence>
<protein>
    <recommendedName>
        <fullName evidence="7">Ribonuclease H</fullName>
        <ecNumber evidence="6">3.1.26.4</ecNumber>
    </recommendedName>
</protein>
<organism evidence="14 15">
    <name type="scientific">Lentilactobacillus senioris DSM 24302 = JCM 17472</name>
    <dbReference type="NCBI Taxonomy" id="1423802"/>
    <lineage>
        <taxon>Bacteria</taxon>
        <taxon>Bacillati</taxon>
        <taxon>Bacillota</taxon>
        <taxon>Bacilli</taxon>
        <taxon>Lactobacillales</taxon>
        <taxon>Lactobacillaceae</taxon>
        <taxon>Lentilactobacillus</taxon>
    </lineage>
</organism>
<evidence type="ECO:0000256" key="8">
    <source>
        <dbReference type="ARBA" id="ARBA00022722"/>
    </source>
</evidence>
<dbReference type="FunFam" id="3.40.970.10:FF:000002">
    <property type="entry name" value="Ribonuclease H"/>
    <property type="match status" value="1"/>
</dbReference>
<dbReference type="PROSITE" id="PS50879">
    <property type="entry name" value="RNASE_H_1"/>
    <property type="match status" value="1"/>
</dbReference>
<dbReference type="Proteomes" id="UP000051256">
    <property type="component" value="Unassembled WGS sequence"/>
</dbReference>
<comment type="similarity">
    <text evidence="4">Belongs to the RNase H family.</text>
</comment>
<reference evidence="14 15" key="1">
    <citation type="journal article" date="2015" name="Genome Announc.">
        <title>Expanding the biotechnology potential of lactobacilli through comparative genomics of 213 strains and associated genera.</title>
        <authorList>
            <person name="Sun Z."/>
            <person name="Harris H.M."/>
            <person name="McCann A."/>
            <person name="Guo C."/>
            <person name="Argimon S."/>
            <person name="Zhang W."/>
            <person name="Yang X."/>
            <person name="Jeffery I.B."/>
            <person name="Cooney J.C."/>
            <person name="Kagawa T.F."/>
            <person name="Liu W."/>
            <person name="Song Y."/>
            <person name="Salvetti E."/>
            <person name="Wrobel A."/>
            <person name="Rasinkangas P."/>
            <person name="Parkhill J."/>
            <person name="Rea M.C."/>
            <person name="O'Sullivan O."/>
            <person name="Ritari J."/>
            <person name="Douillard F.P."/>
            <person name="Paul Ross R."/>
            <person name="Yang R."/>
            <person name="Briner A.E."/>
            <person name="Felis G.E."/>
            <person name="de Vos W.M."/>
            <person name="Barrangou R."/>
            <person name="Klaenhammer T.R."/>
            <person name="Caufield P.W."/>
            <person name="Cui Y."/>
            <person name="Zhang H."/>
            <person name="O'Toole P.W."/>
        </authorList>
    </citation>
    <scope>NUCLEOTIDE SEQUENCE [LARGE SCALE GENOMIC DNA]</scope>
    <source>
        <strain evidence="14 15">DSM 24302</strain>
    </source>
</reference>
<comment type="function">
    <text evidence="3">Endonuclease that specifically degrades the RNA of RNA-DNA hybrids.</text>
</comment>
<evidence type="ECO:0000256" key="9">
    <source>
        <dbReference type="ARBA" id="ARBA00022723"/>
    </source>
</evidence>
<evidence type="ECO:0000256" key="2">
    <source>
        <dbReference type="ARBA" id="ARBA00001946"/>
    </source>
</evidence>
<dbReference type="SUPFAM" id="SSF55658">
    <property type="entry name" value="L9 N-domain-like"/>
    <property type="match status" value="1"/>
</dbReference>
<dbReference type="InterPro" id="IPR022892">
    <property type="entry name" value="RNaseHI"/>
</dbReference>
<comment type="cofactor">
    <cofactor evidence="2">
        <name>Mg(2+)</name>
        <dbReference type="ChEBI" id="CHEBI:18420"/>
    </cofactor>
</comment>
<dbReference type="CDD" id="cd09278">
    <property type="entry name" value="RNase_HI_prokaryote_like"/>
    <property type="match status" value="1"/>
</dbReference>
<evidence type="ECO:0000256" key="10">
    <source>
        <dbReference type="ARBA" id="ARBA00022759"/>
    </source>
</evidence>
<dbReference type="STRING" id="1423802.FC56_GL000944"/>
<evidence type="ECO:0000256" key="12">
    <source>
        <dbReference type="ARBA" id="ARBA00022842"/>
    </source>
</evidence>
<evidence type="ECO:0000256" key="1">
    <source>
        <dbReference type="ARBA" id="ARBA00000077"/>
    </source>
</evidence>
<accession>A0A0R2CNI1</accession>
<evidence type="ECO:0000313" key="14">
    <source>
        <dbReference type="EMBL" id="KRM93279.1"/>
    </source>
</evidence>
<dbReference type="Gene3D" id="3.30.420.10">
    <property type="entry name" value="Ribonuclease H-like superfamily/Ribonuclease H"/>
    <property type="match status" value="1"/>
</dbReference>
<dbReference type="InterPro" id="IPR036397">
    <property type="entry name" value="RNaseH_sf"/>
</dbReference>
<comment type="subunit">
    <text evidence="5">Monomer.</text>
</comment>
<sequence>MGKFYAIKKGRKPGIYTTWDEAKRQVSGYSGAIYKGFTSRSQAEAFIKEKSANRTTPKNKAAVRPATPLKSAEITFYTDGGSRNHGNVAGDHVHADDKAAWAYLIELPDQQTVSDSGGEWGATNNRMEIMGLIKALTYLIEHQYNQKAILAVLDSQYVLNAIQKGWLAGWKRKNWHRAGNAPLKNAELWQQVDRLLPQFNQLQFEWTKGHAVNHGNVFVDELLNQTMDQMKKTAETPALHEQTSQLNLFND</sequence>
<gene>
    <name evidence="14" type="ORF">FC56_GL000944</name>
</gene>
<evidence type="ECO:0000256" key="3">
    <source>
        <dbReference type="ARBA" id="ARBA00004065"/>
    </source>
</evidence>
<dbReference type="GO" id="GO:0000287">
    <property type="term" value="F:magnesium ion binding"/>
    <property type="evidence" value="ECO:0007669"/>
    <property type="project" value="InterPro"/>
</dbReference>
<evidence type="ECO:0000256" key="7">
    <source>
        <dbReference type="ARBA" id="ARBA00017721"/>
    </source>
</evidence>
<dbReference type="PATRIC" id="fig|1423802.4.peg.957"/>
<dbReference type="AlphaFoldDB" id="A0A0R2CNI1"/>
<dbReference type="InterPro" id="IPR002156">
    <property type="entry name" value="RNaseH_domain"/>
</dbReference>
<dbReference type="InterPro" id="IPR012337">
    <property type="entry name" value="RNaseH-like_sf"/>
</dbReference>
<dbReference type="PANTHER" id="PTHR10642:SF26">
    <property type="entry name" value="RIBONUCLEASE H1"/>
    <property type="match status" value="1"/>
</dbReference>
<evidence type="ECO:0000259" key="13">
    <source>
        <dbReference type="PROSITE" id="PS50879"/>
    </source>
</evidence>
<evidence type="ECO:0000256" key="5">
    <source>
        <dbReference type="ARBA" id="ARBA00011245"/>
    </source>
</evidence>